<sequence>MIAAVGDCTNFAHARDLAAWVGFTT</sequence>
<dbReference type="EMBL" id="SSNY01000007">
    <property type="protein sequence ID" value="THF56808.1"/>
    <property type="molecule type" value="Genomic_DNA"/>
</dbReference>
<accession>A0ABY2Q5U6</accession>
<reference evidence="1 2" key="1">
    <citation type="submission" date="2019-04" db="EMBL/GenBank/DDBJ databases">
        <title>Mesorhizobium composti sp. nov., isolated from compost.</title>
        <authorList>
            <person name="Lin S.-Y."/>
            <person name="Hameed A."/>
            <person name="Hsieh Y.-T."/>
            <person name="Young C.-C."/>
        </authorList>
    </citation>
    <scope>NUCLEOTIDE SEQUENCE [LARGE SCALE GENOMIC DNA]</scope>
    <source>
        <strain evidence="1 2">CC-YTH430</strain>
    </source>
</reference>
<gene>
    <name evidence="1" type="ORF">E6C48_12800</name>
</gene>
<proteinExistence type="predicted"/>
<keyword evidence="2" id="KW-1185">Reference proteome</keyword>
<evidence type="ECO:0000313" key="1">
    <source>
        <dbReference type="EMBL" id="THF56808.1"/>
    </source>
</evidence>
<comment type="caution">
    <text evidence="1">The sequence shown here is derived from an EMBL/GenBank/DDBJ whole genome shotgun (WGS) entry which is preliminary data.</text>
</comment>
<protein>
    <submittedName>
        <fullName evidence="1">IS110 family transposase</fullName>
    </submittedName>
</protein>
<name>A0ABY2Q5U6_9HYPH</name>
<organism evidence="1 2">
    <name type="scientific">Ollibium composti</name>
    <dbReference type="NCBI Taxonomy" id="2675109"/>
    <lineage>
        <taxon>Bacteria</taxon>
        <taxon>Pseudomonadati</taxon>
        <taxon>Pseudomonadota</taxon>
        <taxon>Alphaproteobacteria</taxon>
        <taxon>Hyphomicrobiales</taxon>
        <taxon>Phyllobacteriaceae</taxon>
        <taxon>Ollibium</taxon>
    </lineage>
</organism>
<evidence type="ECO:0000313" key="2">
    <source>
        <dbReference type="Proteomes" id="UP000306441"/>
    </source>
</evidence>
<dbReference type="Proteomes" id="UP000306441">
    <property type="component" value="Unassembled WGS sequence"/>
</dbReference>